<dbReference type="PANTHER" id="PTHR10948:SF23">
    <property type="entry name" value="TRANSPOSASE INSI FOR INSERTION SEQUENCE ELEMENT IS30A-RELATED"/>
    <property type="match status" value="1"/>
</dbReference>
<protein>
    <submittedName>
        <fullName evidence="3">IS30 family transposase</fullName>
    </submittedName>
</protein>
<dbReference type="SUPFAM" id="SSF53098">
    <property type="entry name" value="Ribonuclease H-like"/>
    <property type="match status" value="1"/>
</dbReference>
<comment type="caution">
    <text evidence="3">The sequence shown here is derived from an EMBL/GenBank/DDBJ whole genome shotgun (WGS) entry which is preliminary data.</text>
</comment>
<reference evidence="3 4" key="1">
    <citation type="submission" date="2020-09" db="EMBL/GenBank/DDBJ databases">
        <title>Development of specific Francisella tularensis PCR assay based on in-depth characterization of family Francisellaceae.</title>
        <authorList>
            <person name="Ohrman C."/>
            <person name="Sahl J."/>
            <person name="Sjodin A."/>
            <person name="Uneklint I."/>
            <person name="Ballard R."/>
            <person name="Karlsson L."/>
            <person name="Mcdonough R."/>
            <person name="Sundell D."/>
            <person name="Soria K."/>
            <person name="Brindeflk B."/>
            <person name="Vallesi A."/>
            <person name="Ramirez-Paredes J.G."/>
            <person name="Colquhoun D."/>
            <person name="Myrtennas K."/>
            <person name="Birdsell D."/>
            <person name="Johansson A."/>
            <person name="Wagner D."/>
            <person name="Forsman M."/>
        </authorList>
    </citation>
    <scope>NUCLEOTIDE SEQUENCE [LARGE SCALE GENOMIC DNA]</scope>
    <source>
        <strain evidence="3 4">FSC1140</strain>
    </source>
</reference>
<dbReference type="EMBL" id="JACVKN010000162">
    <property type="protein sequence ID" value="MBK2065496.1"/>
    <property type="molecule type" value="Genomic_DNA"/>
</dbReference>
<name>A0A9Q2QE75_9GAMM</name>
<feature type="non-terminal residue" evidence="3">
    <location>
        <position position="1"/>
    </location>
</feature>
<sequence length="79" mass="9357">TGIKVFFADPYSPWQRGTNENMNRYIRQFIPKGTNFNNISHQYIRKLQIDLNNRPKKCLNYLTPNEVHFGISINIENTI</sequence>
<dbReference type="InterPro" id="IPR012337">
    <property type="entry name" value="RNaseH-like_sf"/>
</dbReference>
<dbReference type="InterPro" id="IPR051917">
    <property type="entry name" value="Transposase-Integrase"/>
</dbReference>
<dbReference type="InterPro" id="IPR036397">
    <property type="entry name" value="RNaseH_sf"/>
</dbReference>
<organism evidence="3 4">
    <name type="scientific">Francisella noatunensis</name>
    <dbReference type="NCBI Taxonomy" id="657445"/>
    <lineage>
        <taxon>Bacteria</taxon>
        <taxon>Pseudomonadati</taxon>
        <taxon>Pseudomonadota</taxon>
        <taxon>Gammaproteobacteria</taxon>
        <taxon>Thiotrichales</taxon>
        <taxon>Francisellaceae</taxon>
        <taxon>Francisella</taxon>
    </lineage>
</organism>
<dbReference type="InterPro" id="IPR053392">
    <property type="entry name" value="Transposase_IS30-like"/>
</dbReference>
<evidence type="ECO:0000313" key="3">
    <source>
        <dbReference type="EMBL" id="MBK2065496.1"/>
    </source>
</evidence>
<dbReference type="GO" id="GO:0003676">
    <property type="term" value="F:nucleic acid binding"/>
    <property type="evidence" value="ECO:0007669"/>
    <property type="project" value="InterPro"/>
</dbReference>
<evidence type="ECO:0000313" key="4">
    <source>
        <dbReference type="Proteomes" id="UP000701999"/>
    </source>
</evidence>
<dbReference type="RefSeq" id="WP_200147256.1">
    <property type="nucleotide sequence ID" value="NZ_JACVKM010000165.1"/>
</dbReference>
<dbReference type="Gene3D" id="3.30.420.10">
    <property type="entry name" value="Ribonuclease H-like superfamily/Ribonuclease H"/>
    <property type="match status" value="1"/>
</dbReference>
<dbReference type="PROSITE" id="PS50994">
    <property type="entry name" value="INTEGRASE"/>
    <property type="match status" value="1"/>
</dbReference>
<dbReference type="GO" id="GO:0004803">
    <property type="term" value="F:transposase activity"/>
    <property type="evidence" value="ECO:0007669"/>
    <property type="project" value="TreeGrafter"/>
</dbReference>
<dbReference type="EMBL" id="JACVKN010000142">
    <property type="protein sequence ID" value="MBK2065342.1"/>
    <property type="molecule type" value="Genomic_DNA"/>
</dbReference>
<dbReference type="InterPro" id="IPR001584">
    <property type="entry name" value="Integrase_cat-core"/>
</dbReference>
<accession>A0A9Q2QE75</accession>
<dbReference type="GO" id="GO:0032196">
    <property type="term" value="P:transposition"/>
    <property type="evidence" value="ECO:0007669"/>
    <property type="project" value="TreeGrafter"/>
</dbReference>
<gene>
    <name evidence="2" type="ORF">IB647_06725</name>
    <name evidence="3" type="ORF">IB647_07685</name>
</gene>
<proteinExistence type="predicted"/>
<feature type="domain" description="Integrase catalytic" evidence="1">
    <location>
        <begin position="1"/>
        <end position="72"/>
    </location>
</feature>
<dbReference type="GO" id="GO:0015074">
    <property type="term" value="P:DNA integration"/>
    <property type="evidence" value="ECO:0007669"/>
    <property type="project" value="InterPro"/>
</dbReference>
<dbReference type="GO" id="GO:0005829">
    <property type="term" value="C:cytosol"/>
    <property type="evidence" value="ECO:0007669"/>
    <property type="project" value="TreeGrafter"/>
</dbReference>
<dbReference type="NCBIfam" id="NF033563">
    <property type="entry name" value="transpos_IS30"/>
    <property type="match status" value="1"/>
</dbReference>
<dbReference type="Proteomes" id="UP000701999">
    <property type="component" value="Unassembled WGS sequence"/>
</dbReference>
<keyword evidence="4" id="KW-1185">Reference proteome</keyword>
<dbReference type="PANTHER" id="PTHR10948">
    <property type="entry name" value="TRANSPOSASE"/>
    <property type="match status" value="1"/>
</dbReference>
<dbReference type="AlphaFoldDB" id="A0A9Q2QE75"/>
<evidence type="ECO:0000313" key="2">
    <source>
        <dbReference type="EMBL" id="MBK2065342.1"/>
    </source>
</evidence>
<evidence type="ECO:0000259" key="1">
    <source>
        <dbReference type="PROSITE" id="PS50994"/>
    </source>
</evidence>